<dbReference type="CDD" id="cd05233">
    <property type="entry name" value="SDR_c"/>
    <property type="match status" value="1"/>
</dbReference>
<keyword evidence="4" id="KW-1185">Reference proteome</keyword>
<accession>A0ABR8X1P7</accession>
<dbReference type="Proteomes" id="UP000602532">
    <property type="component" value="Unassembled WGS sequence"/>
</dbReference>
<dbReference type="InterPro" id="IPR036291">
    <property type="entry name" value="NAD(P)-bd_dom_sf"/>
</dbReference>
<proteinExistence type="inferred from homology"/>
<keyword evidence="2" id="KW-0560">Oxidoreductase</keyword>
<dbReference type="EMBL" id="JACSPM010000001">
    <property type="protein sequence ID" value="MBD8023251.1"/>
    <property type="molecule type" value="Genomic_DNA"/>
</dbReference>
<name>A0ABR8X1P7_9MICO</name>
<gene>
    <name evidence="3" type="ORF">H9622_06555</name>
</gene>
<organism evidence="3 4">
    <name type="scientific">Microbacterium gallinarum</name>
    <dbReference type="NCBI Taxonomy" id="2762209"/>
    <lineage>
        <taxon>Bacteria</taxon>
        <taxon>Bacillati</taxon>
        <taxon>Actinomycetota</taxon>
        <taxon>Actinomycetes</taxon>
        <taxon>Micrococcales</taxon>
        <taxon>Microbacteriaceae</taxon>
        <taxon>Microbacterium</taxon>
    </lineage>
</organism>
<protein>
    <submittedName>
        <fullName evidence="3">SDR family oxidoreductase</fullName>
    </submittedName>
</protein>
<dbReference type="PRINTS" id="PR00081">
    <property type="entry name" value="GDHRDH"/>
</dbReference>
<dbReference type="Pfam" id="PF13561">
    <property type="entry name" value="adh_short_C2"/>
    <property type="match status" value="1"/>
</dbReference>
<dbReference type="SUPFAM" id="SSF51735">
    <property type="entry name" value="NAD(P)-binding Rossmann-fold domains"/>
    <property type="match status" value="1"/>
</dbReference>
<evidence type="ECO:0000313" key="4">
    <source>
        <dbReference type="Proteomes" id="UP000602532"/>
    </source>
</evidence>
<comment type="similarity">
    <text evidence="1">Belongs to the short-chain dehydrogenases/reductases (SDR) family.</text>
</comment>
<evidence type="ECO:0000256" key="1">
    <source>
        <dbReference type="ARBA" id="ARBA00006484"/>
    </source>
</evidence>
<reference evidence="3 4" key="1">
    <citation type="submission" date="2020-08" db="EMBL/GenBank/DDBJ databases">
        <title>A Genomic Blueprint of the Chicken Gut Microbiome.</title>
        <authorList>
            <person name="Gilroy R."/>
            <person name="Ravi A."/>
            <person name="Getino M."/>
            <person name="Pursley I."/>
            <person name="Horton D.L."/>
            <person name="Alikhan N.-F."/>
            <person name="Baker D."/>
            <person name="Gharbi K."/>
            <person name="Hall N."/>
            <person name="Watson M."/>
            <person name="Adriaenssens E.M."/>
            <person name="Foster-Nyarko E."/>
            <person name="Jarju S."/>
            <person name="Secka A."/>
            <person name="Antonio M."/>
            <person name="Oren A."/>
            <person name="Chaudhuri R."/>
            <person name="La Ragione R.M."/>
            <person name="Hildebrand F."/>
            <person name="Pallen M.J."/>
        </authorList>
    </citation>
    <scope>NUCLEOTIDE SEQUENCE [LARGE SCALE GENOMIC DNA]</scope>
    <source>
        <strain evidence="3 4">Sa1CUA4</strain>
    </source>
</reference>
<sequence length="267" mass="27036">MDSAPAPLGGAAAAAGELSGRTVLVTGASAGIGQAIVERLAHSGARVVAHYNSHPDGARGAIAGYPDGSAHLVGADLSTPEGASTLWAEAIAWAGRIDVAVLNAAVMPKVDFHASDEEWDAALDLALQVNTRSQLTLIRRAVAHFVEGGGSLIGLSSWAAQRGAGSANLVGYSASKAATAAAIKTVARSYASQGVLAYLIAPGVVDTQMSASASEDRGGRQAFLDSLAMREMVPPSEIAELVALLASGRTRHLSGATIDVNGASYIR</sequence>
<comment type="caution">
    <text evidence="3">The sequence shown here is derived from an EMBL/GenBank/DDBJ whole genome shotgun (WGS) entry which is preliminary data.</text>
</comment>
<dbReference type="PRINTS" id="PR00080">
    <property type="entry name" value="SDRFAMILY"/>
</dbReference>
<dbReference type="InterPro" id="IPR002347">
    <property type="entry name" value="SDR_fam"/>
</dbReference>
<dbReference type="PANTHER" id="PTHR43639">
    <property type="entry name" value="OXIDOREDUCTASE, SHORT-CHAIN DEHYDROGENASE/REDUCTASE FAMILY (AFU_ORTHOLOGUE AFUA_5G02870)"/>
    <property type="match status" value="1"/>
</dbReference>
<evidence type="ECO:0000256" key="2">
    <source>
        <dbReference type="ARBA" id="ARBA00023002"/>
    </source>
</evidence>
<dbReference type="PANTHER" id="PTHR43639:SF1">
    <property type="entry name" value="SHORT-CHAIN DEHYDROGENASE_REDUCTASE FAMILY PROTEIN"/>
    <property type="match status" value="1"/>
</dbReference>
<dbReference type="Gene3D" id="3.40.50.720">
    <property type="entry name" value="NAD(P)-binding Rossmann-like Domain"/>
    <property type="match status" value="1"/>
</dbReference>
<dbReference type="RefSeq" id="WP_191765361.1">
    <property type="nucleotide sequence ID" value="NZ_JACSPM010000001.1"/>
</dbReference>
<evidence type="ECO:0000313" key="3">
    <source>
        <dbReference type="EMBL" id="MBD8023251.1"/>
    </source>
</evidence>